<comment type="similarity">
    <text evidence="2 11">Belongs to the complex I NDUFA13 subunit family.</text>
</comment>
<evidence type="ECO:0000256" key="4">
    <source>
        <dbReference type="ARBA" id="ARBA00022660"/>
    </source>
</evidence>
<dbReference type="GO" id="GO:0045271">
    <property type="term" value="C:respiratory chain complex I"/>
    <property type="evidence" value="ECO:0007669"/>
    <property type="project" value="UniProtKB-UniRule"/>
</dbReference>
<dbReference type="eggNOG" id="KOG3300">
    <property type="taxonomic scope" value="Eukaryota"/>
</dbReference>
<dbReference type="Gramene" id="ABO97360">
    <property type="protein sequence ID" value="ABO97360"/>
    <property type="gene ID" value="OSTLU_16353"/>
</dbReference>
<dbReference type="GeneID" id="5003333"/>
<feature type="region of interest" description="Disordered" evidence="12">
    <location>
        <begin position="1"/>
        <end position="20"/>
    </location>
</feature>
<protein>
    <recommendedName>
        <fullName evidence="11">NADH dehydrogenase [ubiquinone] 1 alpha subcomplex subunit 13</fullName>
    </recommendedName>
</protein>
<dbReference type="HOGENOM" id="CLU_119720_2_0_1"/>
<sequence length="143" mass="15800">MTEVTTRGTPGLRSVRDLPIVQDGPPPGGYSAIRYGRRIPSTGPTGAALLAVYAGMFTYGFYQIGVGNRERREAKEEKILARAVIVPYLQAEEDRRFVRAWTAKKENDKAIMAEVRGWDADARPTTSRWMPPGASTRPSMAKS</sequence>
<evidence type="ECO:0000256" key="6">
    <source>
        <dbReference type="ARBA" id="ARBA00022792"/>
    </source>
</evidence>
<keyword evidence="5 11" id="KW-0812">Transmembrane</keyword>
<keyword evidence="9 11" id="KW-0496">Mitochondrion</keyword>
<dbReference type="GO" id="GO:0005743">
    <property type="term" value="C:mitochondrial inner membrane"/>
    <property type="evidence" value="ECO:0007669"/>
    <property type="project" value="UniProtKB-SubCell"/>
</dbReference>
<reference evidence="13 14" key="1">
    <citation type="journal article" date="2007" name="Proc. Natl. Acad. Sci. U.S.A.">
        <title>The tiny eukaryote Ostreococcus provides genomic insights into the paradox of plankton speciation.</title>
        <authorList>
            <person name="Palenik B."/>
            <person name="Grimwood J."/>
            <person name="Aerts A."/>
            <person name="Rouze P."/>
            <person name="Salamov A."/>
            <person name="Putnam N."/>
            <person name="Dupont C."/>
            <person name="Jorgensen R."/>
            <person name="Derelle E."/>
            <person name="Rombauts S."/>
            <person name="Zhou K."/>
            <person name="Otillar R."/>
            <person name="Merchant S.S."/>
            <person name="Podell S."/>
            <person name="Gaasterland T."/>
            <person name="Napoli C."/>
            <person name="Gendler K."/>
            <person name="Manuell A."/>
            <person name="Tai V."/>
            <person name="Vallon O."/>
            <person name="Piganeau G."/>
            <person name="Jancek S."/>
            <person name="Heijde M."/>
            <person name="Jabbari K."/>
            <person name="Bowler C."/>
            <person name="Lohr M."/>
            <person name="Robbens S."/>
            <person name="Werner G."/>
            <person name="Dubchak I."/>
            <person name="Pazour G.J."/>
            <person name="Ren Q."/>
            <person name="Paulsen I."/>
            <person name="Delwiche C."/>
            <person name="Schmutz J."/>
            <person name="Rokhsar D."/>
            <person name="Van de Peer Y."/>
            <person name="Moreau H."/>
            <person name="Grigoriev I.V."/>
        </authorList>
    </citation>
    <scope>NUCLEOTIDE SEQUENCE [LARGE SCALE GENOMIC DNA]</scope>
    <source>
        <strain evidence="13 14">CCE9901</strain>
    </source>
</reference>
<comment type="function">
    <text evidence="11">Complex I functions in the transfer of electrons from NADH to the respiratory chain. Accessory subunit of the mitochondrial membrane respiratory chain NADH dehydrogenase (Complex I), that is believed not to be involved in catalysis.</text>
</comment>
<keyword evidence="10 11" id="KW-0472">Membrane</keyword>
<evidence type="ECO:0000256" key="10">
    <source>
        <dbReference type="ARBA" id="ARBA00023136"/>
    </source>
</evidence>
<evidence type="ECO:0000256" key="3">
    <source>
        <dbReference type="ARBA" id="ARBA00022448"/>
    </source>
</evidence>
<evidence type="ECO:0000256" key="7">
    <source>
        <dbReference type="ARBA" id="ARBA00022982"/>
    </source>
</evidence>
<evidence type="ECO:0000256" key="9">
    <source>
        <dbReference type="ARBA" id="ARBA00023128"/>
    </source>
</evidence>
<dbReference type="RefSeq" id="XP_001419067.1">
    <property type="nucleotide sequence ID" value="XM_001419030.1"/>
</dbReference>
<keyword evidence="3 11" id="KW-0813">Transport</keyword>
<comment type="subcellular location">
    <subcellularLocation>
        <location evidence="1 11">Mitochondrion inner membrane</location>
        <topology evidence="1 11">Single-pass membrane protein</topology>
        <orientation evidence="1 11">Matrix side</orientation>
    </subcellularLocation>
</comment>
<evidence type="ECO:0000313" key="13">
    <source>
        <dbReference type="EMBL" id="ABO97360.1"/>
    </source>
</evidence>
<feature type="region of interest" description="Disordered" evidence="12">
    <location>
        <begin position="122"/>
        <end position="143"/>
    </location>
</feature>
<dbReference type="Pfam" id="PF06212">
    <property type="entry name" value="GRIM-19"/>
    <property type="match status" value="1"/>
</dbReference>
<dbReference type="OMA" id="YGIREQH"/>
<feature type="transmembrane region" description="Helical" evidence="11">
    <location>
        <begin position="45"/>
        <end position="62"/>
    </location>
</feature>
<keyword evidence="6 11" id="KW-0999">Mitochondrion inner membrane</keyword>
<dbReference type="PANTHER" id="PTHR12966">
    <property type="entry name" value="NADH DEHYDROGENASE UBIQUINONE 1 ALPHA SUBCOMPLEX SUBUNIT 13"/>
    <property type="match status" value="1"/>
</dbReference>
<keyword evidence="14" id="KW-1185">Reference proteome</keyword>
<dbReference type="OrthoDB" id="3308at2759"/>
<name>A4S104_OSTLU</name>
<gene>
    <name evidence="13" type="ORF">OSTLU_16353</name>
</gene>
<evidence type="ECO:0000313" key="14">
    <source>
        <dbReference type="Proteomes" id="UP000001568"/>
    </source>
</evidence>
<evidence type="ECO:0000256" key="5">
    <source>
        <dbReference type="ARBA" id="ARBA00022692"/>
    </source>
</evidence>
<keyword evidence="7 11" id="KW-0249">Electron transport</keyword>
<dbReference type="KEGG" id="olu:OSTLU_16353"/>
<dbReference type="PANTHER" id="PTHR12966:SF0">
    <property type="entry name" value="NADH DEHYDROGENASE [UBIQUINONE] 1 ALPHA SUBCOMPLEX SUBUNIT 13"/>
    <property type="match status" value="1"/>
</dbReference>
<dbReference type="Proteomes" id="UP000001568">
    <property type="component" value="Chromosome 8"/>
</dbReference>
<evidence type="ECO:0000256" key="1">
    <source>
        <dbReference type="ARBA" id="ARBA00004298"/>
    </source>
</evidence>
<dbReference type="InterPro" id="IPR009346">
    <property type="entry name" value="GRIM-19"/>
</dbReference>
<accession>A4S104</accession>
<evidence type="ECO:0000256" key="8">
    <source>
        <dbReference type="ARBA" id="ARBA00022989"/>
    </source>
</evidence>
<dbReference type="AlphaFoldDB" id="A4S104"/>
<keyword evidence="8 11" id="KW-1133">Transmembrane helix</keyword>
<evidence type="ECO:0000256" key="11">
    <source>
        <dbReference type="RuleBase" id="RU368034"/>
    </source>
</evidence>
<evidence type="ECO:0000256" key="12">
    <source>
        <dbReference type="SAM" id="MobiDB-lite"/>
    </source>
</evidence>
<evidence type="ECO:0000256" key="2">
    <source>
        <dbReference type="ARBA" id="ARBA00007312"/>
    </source>
</evidence>
<dbReference type="STRING" id="436017.A4S104"/>
<organism evidence="13 14">
    <name type="scientific">Ostreococcus lucimarinus (strain CCE9901)</name>
    <dbReference type="NCBI Taxonomy" id="436017"/>
    <lineage>
        <taxon>Eukaryota</taxon>
        <taxon>Viridiplantae</taxon>
        <taxon>Chlorophyta</taxon>
        <taxon>Mamiellophyceae</taxon>
        <taxon>Mamiellales</taxon>
        <taxon>Bathycoccaceae</taxon>
        <taxon>Ostreococcus</taxon>
    </lineage>
</organism>
<proteinExistence type="inferred from homology"/>
<keyword evidence="4 11" id="KW-0679">Respiratory chain</keyword>
<dbReference type="EMBL" id="CP000588">
    <property type="protein sequence ID" value="ABO97360.1"/>
    <property type="molecule type" value="Genomic_DNA"/>
</dbReference>